<protein>
    <recommendedName>
        <fullName evidence="4">DUF3265 domain-containing protein</fullName>
    </recommendedName>
</protein>
<organism evidence="2 3">
    <name type="scientific">Vibrio jasicida</name>
    <dbReference type="NCBI Taxonomy" id="766224"/>
    <lineage>
        <taxon>Bacteria</taxon>
        <taxon>Pseudomonadati</taxon>
        <taxon>Pseudomonadota</taxon>
        <taxon>Gammaproteobacteria</taxon>
        <taxon>Vibrionales</taxon>
        <taxon>Vibrionaceae</taxon>
        <taxon>Vibrio</taxon>
    </lineage>
</organism>
<gene>
    <name evidence="2" type="ORF">THF1A12_210056</name>
</gene>
<dbReference type="EMBL" id="CAKMUD010000074">
    <property type="protein sequence ID" value="CAH1589539.1"/>
    <property type="molecule type" value="Genomic_DNA"/>
</dbReference>
<keyword evidence="1" id="KW-1133">Transmembrane helix</keyword>
<sequence>MIASQANRFTLGARLVHFLATVPLTQRLLQLLHYFLVFAINSTYYVFSSIAALFLCPLPSISITKMRAH</sequence>
<feature type="transmembrane region" description="Helical" evidence="1">
    <location>
        <begin position="31"/>
        <end position="56"/>
    </location>
</feature>
<accession>A0AAU9QLM9</accession>
<evidence type="ECO:0000256" key="1">
    <source>
        <dbReference type="SAM" id="Phobius"/>
    </source>
</evidence>
<reference evidence="2" key="1">
    <citation type="submission" date="2022-01" db="EMBL/GenBank/DDBJ databases">
        <authorList>
            <person name="Lagorce A."/>
        </authorList>
    </citation>
    <scope>NUCLEOTIDE SEQUENCE</scope>
    <source>
        <strain evidence="2">Th15_F1_A12</strain>
    </source>
</reference>
<dbReference type="Proteomes" id="UP001295462">
    <property type="component" value="Unassembled WGS sequence"/>
</dbReference>
<proteinExistence type="predicted"/>
<evidence type="ECO:0000313" key="2">
    <source>
        <dbReference type="EMBL" id="CAH1589539.1"/>
    </source>
</evidence>
<comment type="caution">
    <text evidence="2">The sequence shown here is derived from an EMBL/GenBank/DDBJ whole genome shotgun (WGS) entry which is preliminary data.</text>
</comment>
<keyword evidence="1" id="KW-0812">Transmembrane</keyword>
<dbReference type="AlphaFoldDB" id="A0AAU9QLM9"/>
<evidence type="ECO:0008006" key="4">
    <source>
        <dbReference type="Google" id="ProtNLM"/>
    </source>
</evidence>
<name>A0AAU9QLM9_9VIBR</name>
<evidence type="ECO:0000313" key="3">
    <source>
        <dbReference type="Proteomes" id="UP001295462"/>
    </source>
</evidence>
<keyword evidence="1" id="KW-0472">Membrane</keyword>